<feature type="domain" description="DUF427" evidence="1">
    <location>
        <begin position="31"/>
        <end position="120"/>
    </location>
</feature>
<dbReference type="Gene3D" id="2.170.150.40">
    <property type="entry name" value="Domain of unknown function (DUF427)"/>
    <property type="match status" value="1"/>
</dbReference>
<dbReference type="KEGG" id="pla:Plav_2618"/>
<protein>
    <recommendedName>
        <fullName evidence="1">DUF427 domain-containing protein</fullName>
    </recommendedName>
</protein>
<sequence>MGQLMSGKEHKSGYESHPGHLLRLMPAGRRVRVRFNGELLADSTRALELFEGEYAPVFYLPREDVKMELLTPTKSVTWCPFKGEASYWSLEGEGGQDAVWSYEDPFVEMAEIKDYLAFYPNKVEFEVEPA</sequence>
<dbReference type="STRING" id="402881.Plav_2618"/>
<proteinExistence type="predicted"/>
<dbReference type="Proteomes" id="UP000006377">
    <property type="component" value="Chromosome"/>
</dbReference>
<reference evidence="2 3" key="1">
    <citation type="journal article" date="2011" name="Stand. Genomic Sci.">
        <title>Complete genome sequence of Parvibaculum lavamentivorans type strain (DS-1(T)).</title>
        <authorList>
            <person name="Schleheck D."/>
            <person name="Weiss M."/>
            <person name="Pitluck S."/>
            <person name="Bruce D."/>
            <person name="Land M.L."/>
            <person name="Han S."/>
            <person name="Saunders E."/>
            <person name="Tapia R."/>
            <person name="Detter C."/>
            <person name="Brettin T."/>
            <person name="Han J."/>
            <person name="Woyke T."/>
            <person name="Goodwin L."/>
            <person name="Pennacchio L."/>
            <person name="Nolan M."/>
            <person name="Cook A.M."/>
            <person name="Kjelleberg S."/>
            <person name="Thomas T."/>
        </authorList>
    </citation>
    <scope>NUCLEOTIDE SEQUENCE [LARGE SCALE GENOMIC DNA]</scope>
    <source>
        <strain evidence="3">DS-1 / DSM 13023 / NCIMB 13966</strain>
    </source>
</reference>
<dbReference type="HOGENOM" id="CLU_126578_0_1_5"/>
<dbReference type="RefSeq" id="WP_012111538.1">
    <property type="nucleotide sequence ID" value="NC_009719.1"/>
</dbReference>
<gene>
    <name evidence="2" type="ordered locus">Plav_2618</name>
</gene>
<dbReference type="PANTHER" id="PTHR34310:SF9">
    <property type="entry name" value="BLR5716 PROTEIN"/>
    <property type="match status" value="1"/>
</dbReference>
<accession>A7HWE3</accession>
<evidence type="ECO:0000313" key="3">
    <source>
        <dbReference type="Proteomes" id="UP000006377"/>
    </source>
</evidence>
<evidence type="ECO:0000259" key="1">
    <source>
        <dbReference type="Pfam" id="PF04248"/>
    </source>
</evidence>
<organism evidence="2 3">
    <name type="scientific">Parvibaculum lavamentivorans (strain DS-1 / DSM 13023 / NCIMB 13966)</name>
    <dbReference type="NCBI Taxonomy" id="402881"/>
    <lineage>
        <taxon>Bacteria</taxon>
        <taxon>Pseudomonadati</taxon>
        <taxon>Pseudomonadota</taxon>
        <taxon>Alphaproteobacteria</taxon>
        <taxon>Hyphomicrobiales</taxon>
        <taxon>Parvibaculaceae</taxon>
        <taxon>Parvibaculum</taxon>
    </lineage>
</organism>
<dbReference type="InterPro" id="IPR007361">
    <property type="entry name" value="DUF427"/>
</dbReference>
<dbReference type="EMBL" id="CP000774">
    <property type="protein sequence ID" value="ABS64226.1"/>
    <property type="molecule type" value="Genomic_DNA"/>
</dbReference>
<dbReference type="AlphaFoldDB" id="A7HWE3"/>
<dbReference type="Pfam" id="PF04248">
    <property type="entry name" value="NTP_transf_9"/>
    <property type="match status" value="1"/>
</dbReference>
<name>A7HWE3_PARL1</name>
<dbReference type="InterPro" id="IPR038694">
    <property type="entry name" value="DUF427_sf"/>
</dbReference>
<dbReference type="eggNOG" id="COG2343">
    <property type="taxonomic scope" value="Bacteria"/>
</dbReference>
<keyword evidence="3" id="KW-1185">Reference proteome</keyword>
<evidence type="ECO:0000313" key="2">
    <source>
        <dbReference type="EMBL" id="ABS64226.1"/>
    </source>
</evidence>
<dbReference type="PANTHER" id="PTHR34310">
    <property type="entry name" value="DUF427 DOMAIN PROTEIN (AFU_ORTHOLOGUE AFUA_3G02220)"/>
    <property type="match status" value="1"/>
</dbReference>